<name>A0A0T5XD65_9BACT</name>
<dbReference type="InterPro" id="IPR003716">
    <property type="entry name" value="DNA-dir_RNA_pol_omega"/>
</dbReference>
<dbReference type="InterPro" id="IPR006110">
    <property type="entry name" value="Pol_omega/Rpo6/RPB6"/>
</dbReference>
<organism evidence="11 12">
    <name type="scientific">Acetomicrobium hydrogeniformans ATCC BAA-1850</name>
    <dbReference type="NCBI Taxonomy" id="592015"/>
    <lineage>
        <taxon>Bacteria</taxon>
        <taxon>Thermotogati</taxon>
        <taxon>Synergistota</taxon>
        <taxon>Synergistia</taxon>
        <taxon>Synergistales</taxon>
        <taxon>Acetomicrobiaceae</taxon>
        <taxon>Acetomicrobium</taxon>
    </lineage>
</organism>
<dbReference type="eggNOG" id="COG1758">
    <property type="taxonomic scope" value="Bacteria"/>
</dbReference>
<evidence type="ECO:0000256" key="2">
    <source>
        <dbReference type="ARBA" id="ARBA00012418"/>
    </source>
</evidence>
<dbReference type="HAMAP" id="MF_00366">
    <property type="entry name" value="RNApol_bact_RpoZ"/>
    <property type="match status" value="1"/>
</dbReference>
<evidence type="ECO:0000313" key="12">
    <source>
        <dbReference type="Proteomes" id="UP000005273"/>
    </source>
</evidence>
<keyword evidence="7 10" id="KW-0804">Transcription</keyword>
<dbReference type="EC" id="2.7.7.6" evidence="2 10"/>
<evidence type="ECO:0000256" key="10">
    <source>
        <dbReference type="HAMAP-Rule" id="MF_00366"/>
    </source>
</evidence>
<dbReference type="GO" id="GO:0006351">
    <property type="term" value="P:DNA-templated transcription"/>
    <property type="evidence" value="ECO:0007669"/>
    <property type="project" value="UniProtKB-UniRule"/>
</dbReference>
<dbReference type="RefSeq" id="WP_009201067.1">
    <property type="nucleotide sequence ID" value="NZ_ACJX03000001.1"/>
</dbReference>
<dbReference type="GO" id="GO:0003677">
    <property type="term" value="F:DNA binding"/>
    <property type="evidence" value="ECO:0007669"/>
    <property type="project" value="UniProtKB-UniRule"/>
</dbReference>
<evidence type="ECO:0000313" key="11">
    <source>
        <dbReference type="EMBL" id="KRT36241.1"/>
    </source>
</evidence>
<keyword evidence="6 10" id="KW-0548">Nucleotidyltransferase</keyword>
<comment type="function">
    <text evidence="10">Promotes RNA polymerase assembly. Latches the N- and C-terminal regions of the beta' subunit thereby facilitating its interaction with the beta and alpha subunits.</text>
</comment>
<dbReference type="SUPFAM" id="SSF63562">
    <property type="entry name" value="RPB6/omega subunit-like"/>
    <property type="match status" value="1"/>
</dbReference>
<dbReference type="Gene3D" id="3.90.940.10">
    <property type="match status" value="1"/>
</dbReference>
<evidence type="ECO:0000256" key="8">
    <source>
        <dbReference type="ARBA" id="ARBA00029924"/>
    </source>
</evidence>
<comment type="catalytic activity">
    <reaction evidence="9 10">
        <text>RNA(n) + a ribonucleoside 5'-triphosphate = RNA(n+1) + diphosphate</text>
        <dbReference type="Rhea" id="RHEA:21248"/>
        <dbReference type="Rhea" id="RHEA-COMP:14527"/>
        <dbReference type="Rhea" id="RHEA-COMP:17342"/>
        <dbReference type="ChEBI" id="CHEBI:33019"/>
        <dbReference type="ChEBI" id="CHEBI:61557"/>
        <dbReference type="ChEBI" id="CHEBI:140395"/>
        <dbReference type="EC" id="2.7.7.6"/>
    </reaction>
</comment>
<evidence type="ECO:0000256" key="1">
    <source>
        <dbReference type="ARBA" id="ARBA00006711"/>
    </source>
</evidence>
<evidence type="ECO:0000256" key="6">
    <source>
        <dbReference type="ARBA" id="ARBA00022695"/>
    </source>
</evidence>
<evidence type="ECO:0000256" key="4">
    <source>
        <dbReference type="ARBA" id="ARBA00022478"/>
    </source>
</evidence>
<keyword evidence="12" id="KW-1185">Reference proteome</keyword>
<dbReference type="AlphaFoldDB" id="A0A0T5XD65"/>
<dbReference type="SMART" id="SM01409">
    <property type="entry name" value="RNA_pol_Rpb6"/>
    <property type="match status" value="1"/>
</dbReference>
<dbReference type="STRING" id="592015.HMPREF1705_03511"/>
<protein>
    <recommendedName>
        <fullName evidence="3 10">DNA-directed RNA polymerase subunit omega</fullName>
        <shortName evidence="10">RNAP omega subunit</shortName>
        <ecNumber evidence="2 10">2.7.7.6</ecNumber>
    </recommendedName>
    <alternativeName>
        <fullName evidence="10">RNA polymerase omega subunit</fullName>
    </alternativeName>
    <alternativeName>
        <fullName evidence="8 10">Transcriptase subunit omega</fullName>
    </alternativeName>
</protein>
<evidence type="ECO:0000256" key="7">
    <source>
        <dbReference type="ARBA" id="ARBA00023163"/>
    </source>
</evidence>
<sequence>MIYVDVNQIMRKYNIPNKYVLTMLIAKRARALSEDASKRLFGGDGDKPINTAIEEIKEGKVAFVVKTKNNQII</sequence>
<comment type="similarity">
    <text evidence="1 10">Belongs to the RNA polymerase subunit omega family.</text>
</comment>
<comment type="subunit">
    <text evidence="10">The RNAP catalytic core consists of 2 alpha, 1 beta, 1 beta' and 1 omega subunit. When a sigma factor is associated with the core the holoenzyme is formed, which can initiate transcription.</text>
</comment>
<dbReference type="GO" id="GO:0003899">
    <property type="term" value="F:DNA-directed RNA polymerase activity"/>
    <property type="evidence" value="ECO:0007669"/>
    <property type="project" value="UniProtKB-UniRule"/>
</dbReference>
<comment type="caution">
    <text evidence="11">The sequence shown here is derived from an EMBL/GenBank/DDBJ whole genome shotgun (WGS) entry which is preliminary data.</text>
</comment>
<dbReference type="Pfam" id="PF01192">
    <property type="entry name" value="RNA_pol_Rpb6"/>
    <property type="match status" value="1"/>
</dbReference>
<evidence type="ECO:0000256" key="3">
    <source>
        <dbReference type="ARBA" id="ARBA00013725"/>
    </source>
</evidence>
<dbReference type="Proteomes" id="UP000005273">
    <property type="component" value="Unassembled WGS sequence"/>
</dbReference>
<accession>A0A0T5XD65</accession>
<evidence type="ECO:0000256" key="9">
    <source>
        <dbReference type="ARBA" id="ARBA00048552"/>
    </source>
</evidence>
<dbReference type="OrthoDB" id="5545at2"/>
<dbReference type="GO" id="GO:0000428">
    <property type="term" value="C:DNA-directed RNA polymerase complex"/>
    <property type="evidence" value="ECO:0007669"/>
    <property type="project" value="UniProtKB-KW"/>
</dbReference>
<keyword evidence="5 10" id="KW-0808">Transferase</keyword>
<dbReference type="InterPro" id="IPR036161">
    <property type="entry name" value="RPB6/omega-like_sf"/>
</dbReference>
<proteinExistence type="inferred from homology"/>
<keyword evidence="4 10" id="KW-0240">DNA-directed RNA polymerase</keyword>
<gene>
    <name evidence="10" type="primary">rpoZ</name>
    <name evidence="11" type="ORF">HMPREF1705_03511</name>
</gene>
<evidence type="ECO:0000256" key="5">
    <source>
        <dbReference type="ARBA" id="ARBA00022679"/>
    </source>
</evidence>
<dbReference type="NCBIfam" id="TIGR00690">
    <property type="entry name" value="rpoZ"/>
    <property type="match status" value="1"/>
</dbReference>
<reference evidence="12" key="1">
    <citation type="submission" date="2012-09" db="EMBL/GenBank/DDBJ databases">
        <authorList>
            <person name="Weinstock G."/>
            <person name="Sodergren E."/>
            <person name="Clifton S."/>
            <person name="Fulton L."/>
            <person name="Fulton B."/>
            <person name="Courtney L."/>
            <person name="Fronick C."/>
            <person name="Harrison M."/>
            <person name="Strong C."/>
            <person name="Farmer C."/>
            <person name="Delehaunty K."/>
            <person name="Markovic C."/>
            <person name="Hall O."/>
            <person name="Minx P."/>
            <person name="Tomlinson C."/>
            <person name="Mitreva M."/>
            <person name="Nelson J."/>
            <person name="Hou S."/>
            <person name="Wollam A."/>
            <person name="Pepin K.H."/>
            <person name="Johnson M."/>
            <person name="Bhonagiri V."/>
            <person name="Nash W.E."/>
            <person name="Suruliraj S."/>
            <person name="Warren W."/>
            <person name="Chinwalla A."/>
            <person name="Mardis E.R."/>
            <person name="Wilson R.K."/>
        </authorList>
    </citation>
    <scope>NUCLEOTIDE SEQUENCE [LARGE SCALE GENOMIC DNA]</scope>
    <source>
        <strain evidence="12">OS1</strain>
    </source>
</reference>
<dbReference type="EMBL" id="ACJX03000001">
    <property type="protein sequence ID" value="KRT36241.1"/>
    <property type="molecule type" value="Genomic_DNA"/>
</dbReference>